<dbReference type="Proteomes" id="UP001152795">
    <property type="component" value="Unassembled WGS sequence"/>
</dbReference>
<comment type="caution">
    <text evidence="1">The sequence shown here is derived from an EMBL/GenBank/DDBJ whole genome shotgun (WGS) entry which is preliminary data.</text>
</comment>
<proteinExistence type="predicted"/>
<sequence length="158" mass="18202">MTDQKTFDNLRITDHKNLTRRSFGFTNNIHYEKFDSKKLMISTREGRTLLFRISDCSSPGVRRSYKYGMVQLSAPIRTGEEIASVLDVIGEKCYKKIKGEKGNAMSCLSRNGDEPVLYTKLDDETLFFDGNGERVGHREYRDRPFQADSVVIRIESVF</sequence>
<evidence type="ECO:0000313" key="2">
    <source>
        <dbReference type="Proteomes" id="UP001152795"/>
    </source>
</evidence>
<protein>
    <submittedName>
        <fullName evidence="1">Uncharacterized protein</fullName>
    </submittedName>
</protein>
<dbReference type="EMBL" id="CACRXK020016438">
    <property type="protein sequence ID" value="CAB4029823.1"/>
    <property type="molecule type" value="Genomic_DNA"/>
</dbReference>
<accession>A0A6S7KNY4</accession>
<keyword evidence="2" id="KW-1185">Reference proteome</keyword>
<gene>
    <name evidence="1" type="ORF">PACLA_8A039894</name>
</gene>
<reference evidence="1" key="1">
    <citation type="submission" date="2020-04" db="EMBL/GenBank/DDBJ databases">
        <authorList>
            <person name="Alioto T."/>
            <person name="Alioto T."/>
            <person name="Gomez Garrido J."/>
        </authorList>
    </citation>
    <scope>NUCLEOTIDE SEQUENCE</scope>
    <source>
        <strain evidence="1">A484AB</strain>
    </source>
</reference>
<dbReference type="AlphaFoldDB" id="A0A6S7KNY4"/>
<evidence type="ECO:0000313" key="1">
    <source>
        <dbReference type="EMBL" id="CAB4029823.1"/>
    </source>
</evidence>
<organism evidence="1 2">
    <name type="scientific">Paramuricea clavata</name>
    <name type="common">Red gorgonian</name>
    <name type="synonym">Violescent sea-whip</name>
    <dbReference type="NCBI Taxonomy" id="317549"/>
    <lineage>
        <taxon>Eukaryota</taxon>
        <taxon>Metazoa</taxon>
        <taxon>Cnidaria</taxon>
        <taxon>Anthozoa</taxon>
        <taxon>Octocorallia</taxon>
        <taxon>Malacalcyonacea</taxon>
        <taxon>Plexauridae</taxon>
        <taxon>Paramuricea</taxon>
    </lineage>
</organism>
<name>A0A6S7KNY4_PARCT</name>
<feature type="non-terminal residue" evidence="1">
    <location>
        <position position="158"/>
    </location>
</feature>